<organism evidence="7 8">
    <name type="scientific">Steinernema carpocapsae</name>
    <name type="common">Entomopathogenic nematode</name>
    <dbReference type="NCBI Taxonomy" id="34508"/>
    <lineage>
        <taxon>Eukaryota</taxon>
        <taxon>Metazoa</taxon>
        <taxon>Ecdysozoa</taxon>
        <taxon>Nematoda</taxon>
        <taxon>Chromadorea</taxon>
        <taxon>Rhabditida</taxon>
        <taxon>Tylenchina</taxon>
        <taxon>Panagrolaimomorpha</taxon>
        <taxon>Strongyloidoidea</taxon>
        <taxon>Steinernematidae</taxon>
        <taxon>Steinernema</taxon>
    </lineage>
</organism>
<dbReference type="GO" id="GO:0006256">
    <property type="term" value="P:UDP catabolic process"/>
    <property type="evidence" value="ECO:0007669"/>
    <property type="project" value="TreeGrafter"/>
</dbReference>
<protein>
    <submittedName>
        <fullName evidence="7">Uncharacterized protein</fullName>
    </submittedName>
</protein>
<dbReference type="GO" id="GO:0005524">
    <property type="term" value="F:ATP binding"/>
    <property type="evidence" value="ECO:0007669"/>
    <property type="project" value="UniProtKB-KW"/>
</dbReference>
<dbReference type="STRING" id="34508.A0A4U5PGQ8"/>
<feature type="transmembrane region" description="Helical" evidence="6">
    <location>
        <begin position="588"/>
        <end position="611"/>
    </location>
</feature>
<dbReference type="GO" id="GO:0004382">
    <property type="term" value="F:GDP phosphatase activity"/>
    <property type="evidence" value="ECO:0007669"/>
    <property type="project" value="TreeGrafter"/>
</dbReference>
<keyword evidence="4" id="KW-0547">Nucleotide-binding</keyword>
<dbReference type="Proteomes" id="UP000298663">
    <property type="component" value="Unassembled WGS sequence"/>
</dbReference>
<evidence type="ECO:0000256" key="6">
    <source>
        <dbReference type="SAM" id="Phobius"/>
    </source>
</evidence>
<keyword evidence="8" id="KW-1185">Reference proteome</keyword>
<comment type="similarity">
    <text evidence="1 5">Belongs to the GDA1/CD39 NTPase family.</text>
</comment>
<feature type="active site" description="Proton acceptor" evidence="3">
    <location>
        <position position="286"/>
    </location>
</feature>
<accession>A0A4U5PGQ8</accession>
<dbReference type="Gene3D" id="3.30.420.40">
    <property type="match status" value="1"/>
</dbReference>
<keyword evidence="4" id="KW-0067">ATP-binding</keyword>
<evidence type="ECO:0000313" key="8">
    <source>
        <dbReference type="Proteomes" id="UP000298663"/>
    </source>
</evidence>
<dbReference type="Gene3D" id="3.30.420.150">
    <property type="entry name" value="Exopolyphosphatase. Domain 2"/>
    <property type="match status" value="1"/>
</dbReference>
<keyword evidence="6" id="KW-0812">Transmembrane</keyword>
<keyword evidence="6" id="KW-1133">Transmembrane helix</keyword>
<dbReference type="GO" id="GO:0016020">
    <property type="term" value="C:membrane"/>
    <property type="evidence" value="ECO:0007669"/>
    <property type="project" value="TreeGrafter"/>
</dbReference>
<dbReference type="OrthoDB" id="6372431at2759"/>
<proteinExistence type="inferred from homology"/>
<dbReference type="AlphaFoldDB" id="A0A4U5PGQ8"/>
<evidence type="ECO:0000256" key="3">
    <source>
        <dbReference type="PIRSR" id="PIRSR600407-1"/>
    </source>
</evidence>
<comment type="caution">
    <text evidence="7">The sequence shown here is derived from an EMBL/GenBank/DDBJ whole genome shotgun (WGS) entry which is preliminary data.</text>
</comment>
<reference evidence="7 8" key="1">
    <citation type="journal article" date="2015" name="Genome Biol.">
        <title>Comparative genomics of Steinernema reveals deeply conserved gene regulatory networks.</title>
        <authorList>
            <person name="Dillman A.R."/>
            <person name="Macchietto M."/>
            <person name="Porter C.F."/>
            <person name="Rogers A."/>
            <person name="Williams B."/>
            <person name="Antoshechkin I."/>
            <person name="Lee M.M."/>
            <person name="Goodwin Z."/>
            <person name="Lu X."/>
            <person name="Lewis E.E."/>
            <person name="Goodrich-Blair H."/>
            <person name="Stock S.P."/>
            <person name="Adams B.J."/>
            <person name="Sternberg P.W."/>
            <person name="Mortazavi A."/>
        </authorList>
    </citation>
    <scope>NUCLEOTIDE SEQUENCE [LARGE SCALE GENOMIC DNA]</scope>
    <source>
        <strain evidence="7 8">ALL</strain>
    </source>
</reference>
<evidence type="ECO:0000256" key="4">
    <source>
        <dbReference type="PIRSR" id="PIRSR600407-2"/>
    </source>
</evidence>
<keyword evidence="2 5" id="KW-0378">Hydrolase</keyword>
<dbReference type="InterPro" id="IPR000407">
    <property type="entry name" value="GDA1_CD39_NTPase"/>
</dbReference>
<dbReference type="GO" id="GO:0017111">
    <property type="term" value="F:ribonucleoside triphosphate phosphatase activity"/>
    <property type="evidence" value="ECO:0007669"/>
    <property type="project" value="TreeGrafter"/>
</dbReference>
<dbReference type="GO" id="GO:0045134">
    <property type="term" value="F:UDP phosphatase activity"/>
    <property type="evidence" value="ECO:0007669"/>
    <property type="project" value="TreeGrafter"/>
</dbReference>
<keyword evidence="6" id="KW-0472">Membrane</keyword>
<dbReference type="GO" id="GO:0046036">
    <property type="term" value="P:CTP metabolic process"/>
    <property type="evidence" value="ECO:0007669"/>
    <property type="project" value="TreeGrafter"/>
</dbReference>
<evidence type="ECO:0000313" key="7">
    <source>
        <dbReference type="EMBL" id="TKR95586.1"/>
    </source>
</evidence>
<dbReference type="PROSITE" id="PS01238">
    <property type="entry name" value="GDA1_CD39_NTPASE"/>
    <property type="match status" value="1"/>
</dbReference>
<sequence length="642" mass="72561">MKGFICDFRWIEKVPPIMIMNSALPLSSLVSLDSLTSLLAWPLEVMTWRQRRSGRLDSDRSRSLSLTISRCFCAPLLYKSRYPRVRVFCLKSNFQNSLGFRDGFDDDDMNRGTYRAICALISAIGVISLLLFAFSALPNEPFALPVSHLEEDLSYGVIIDAGSTGSRLFLYSWTTSTDHDLIDIKPVYDPEGHVVVRKITPGLSSFDGKPEEAPVYFKPLLNYVAEYIPKEKQPFTPLFIFATAGMRLLKPESQTAIMNELHTKLPDFTKMQVLPEHIKVIEGKWEGIYSWVAVNYLLGRLKFDRAKTAGVIDMGGASVQIAFELPDNETFSNDDVEVVNLGCHDEDDEFKYRLFVTTFLGFGVNEGQKKFDKKLMTAANSSSVVKNHCLPTSALRIVENDAGEKIQSKGSGNWEKCVQELSAVVRGNGTCPIDKKCFMGDIVAPSLSMSDIELYGFSEYWYSVEDVLHLGGRYDNKALQSAAKRYCGQRWSSIQSDARNKLYPKADQERLATQCFKSAWISAVLHEGFGVDKQANQFKTALTVAGQELQWALGAMIYHNRYYPLGVMQRRNLDNLRREQESHKLSPFVSIPFFAAIAIFTLVVFAVYTVFKRKNVFKIRRNSSLYGYMMMDPVGSFSKNYP</sequence>
<evidence type="ECO:0000256" key="1">
    <source>
        <dbReference type="ARBA" id="ARBA00009283"/>
    </source>
</evidence>
<dbReference type="EMBL" id="AZBU02000002">
    <property type="protein sequence ID" value="TKR95586.1"/>
    <property type="molecule type" value="Genomic_DNA"/>
</dbReference>
<evidence type="ECO:0000256" key="2">
    <source>
        <dbReference type="ARBA" id="ARBA00022801"/>
    </source>
</evidence>
<reference evidence="7 8" key="2">
    <citation type="journal article" date="2019" name="G3 (Bethesda)">
        <title>Hybrid Assembly of the Genome of the Entomopathogenic Nematode Steinernema carpocapsae Identifies the X-Chromosome.</title>
        <authorList>
            <person name="Serra L."/>
            <person name="Macchietto M."/>
            <person name="Macias-Munoz A."/>
            <person name="McGill C.J."/>
            <person name="Rodriguez I.M."/>
            <person name="Rodriguez B."/>
            <person name="Murad R."/>
            <person name="Mortazavi A."/>
        </authorList>
    </citation>
    <scope>NUCLEOTIDE SEQUENCE [LARGE SCALE GENOMIC DNA]</scope>
    <source>
        <strain evidence="7 8">ALL</strain>
    </source>
</reference>
<name>A0A4U5PGQ8_STECR</name>
<dbReference type="PANTHER" id="PTHR11782">
    <property type="entry name" value="ADENOSINE/GUANOSINE DIPHOSPHATASE"/>
    <property type="match status" value="1"/>
</dbReference>
<feature type="binding site" evidence="4">
    <location>
        <begin position="316"/>
        <end position="320"/>
    </location>
    <ligand>
        <name>ATP</name>
        <dbReference type="ChEBI" id="CHEBI:30616"/>
    </ligand>
</feature>
<dbReference type="PANTHER" id="PTHR11782:SF121">
    <property type="entry name" value="NUCLEOSIDE-DIPHOSPHATASE MIG-23"/>
    <property type="match status" value="1"/>
</dbReference>
<gene>
    <name evidence="7" type="ORF">L596_009730</name>
</gene>
<dbReference type="Pfam" id="PF01150">
    <property type="entry name" value="GDA1_CD39"/>
    <property type="match status" value="1"/>
</dbReference>
<feature type="transmembrane region" description="Helical" evidence="6">
    <location>
        <begin position="116"/>
        <end position="137"/>
    </location>
</feature>
<evidence type="ECO:0000256" key="5">
    <source>
        <dbReference type="RuleBase" id="RU003833"/>
    </source>
</evidence>
<dbReference type="GO" id="GO:0005794">
    <property type="term" value="C:Golgi apparatus"/>
    <property type="evidence" value="ECO:0007669"/>
    <property type="project" value="TreeGrafter"/>
</dbReference>